<proteinExistence type="predicted"/>
<protein>
    <submittedName>
        <fullName evidence="1">Uncharacterized protein</fullName>
    </submittedName>
</protein>
<dbReference type="Proteomes" id="UP001150924">
    <property type="component" value="Unassembled WGS sequence"/>
</dbReference>
<gene>
    <name evidence="1" type="ORF">OV079_44150</name>
</gene>
<dbReference type="EMBL" id="JAPNKE010000002">
    <property type="protein sequence ID" value="MCY1012415.1"/>
    <property type="molecule type" value="Genomic_DNA"/>
</dbReference>
<evidence type="ECO:0000313" key="2">
    <source>
        <dbReference type="Proteomes" id="UP001150924"/>
    </source>
</evidence>
<evidence type="ECO:0000313" key="1">
    <source>
        <dbReference type="EMBL" id="MCY1012415.1"/>
    </source>
</evidence>
<organism evidence="1 2">
    <name type="scientific">Nannocystis pusilla</name>
    <dbReference type="NCBI Taxonomy" id="889268"/>
    <lineage>
        <taxon>Bacteria</taxon>
        <taxon>Pseudomonadati</taxon>
        <taxon>Myxococcota</taxon>
        <taxon>Polyangia</taxon>
        <taxon>Nannocystales</taxon>
        <taxon>Nannocystaceae</taxon>
        <taxon>Nannocystis</taxon>
    </lineage>
</organism>
<sequence>MWAAIERHIPGSARRLSSAAGSRAWCVAATLVCTAGCTHRCPDPAPPPSLAVAPAQPRPATTPSAAPVAMEVPACELDGEKGAACRLVGIYALELFTTPGGRVTNVWPVLLLPDGGFVLLENPWHPETRPEPAVIARHEGERVEVIGVLRAQPPPPDEFRKVNLEIACMTPIQAMTVLGDDSAAGKE</sequence>
<keyword evidence="2" id="KW-1185">Reference proteome</keyword>
<reference evidence="1" key="1">
    <citation type="submission" date="2022-11" db="EMBL/GenBank/DDBJ databases">
        <title>Minimal conservation of predation-associated metabolite biosynthetic gene clusters underscores biosynthetic potential of Myxococcota including descriptions for ten novel species: Archangium lansinium sp. nov., Myxococcus landrumus sp. nov., Nannocystis bai.</title>
        <authorList>
            <person name="Ahearne A."/>
            <person name="Stevens C."/>
            <person name="Phillips K."/>
        </authorList>
    </citation>
    <scope>NUCLEOTIDE SEQUENCE</scope>
    <source>
        <strain evidence="1">Na p29</strain>
    </source>
</reference>
<name>A0A9X3J2Q8_9BACT</name>
<comment type="caution">
    <text evidence="1">The sequence shown here is derived from an EMBL/GenBank/DDBJ whole genome shotgun (WGS) entry which is preliminary data.</text>
</comment>
<dbReference type="AlphaFoldDB" id="A0A9X3J2Q8"/>
<accession>A0A9X3J2Q8</accession>
<dbReference type="RefSeq" id="WP_267775833.1">
    <property type="nucleotide sequence ID" value="NZ_JAPNKE010000002.1"/>
</dbReference>